<dbReference type="Proteomes" id="UP001516400">
    <property type="component" value="Unassembled WGS sequence"/>
</dbReference>
<dbReference type="InterPro" id="IPR011548">
    <property type="entry name" value="HIBADH"/>
</dbReference>
<dbReference type="SUPFAM" id="SSF51735">
    <property type="entry name" value="NAD(P)-binding Rossmann-fold domains"/>
    <property type="match status" value="1"/>
</dbReference>
<evidence type="ECO:0000259" key="9">
    <source>
        <dbReference type="Pfam" id="PF03446"/>
    </source>
</evidence>
<dbReference type="InterPro" id="IPR013328">
    <property type="entry name" value="6PGD_dom2"/>
</dbReference>
<dbReference type="Gene3D" id="1.10.1040.10">
    <property type="entry name" value="N-(1-d-carboxylethyl)-l-norvaline Dehydrogenase, domain 2"/>
    <property type="match status" value="1"/>
</dbReference>
<dbReference type="NCBIfam" id="TIGR01692">
    <property type="entry name" value="HIBADH"/>
    <property type="match status" value="1"/>
</dbReference>
<dbReference type="InterPro" id="IPR008927">
    <property type="entry name" value="6-PGluconate_DH-like_C_sf"/>
</dbReference>
<evidence type="ECO:0000256" key="3">
    <source>
        <dbReference type="ARBA" id="ARBA00012991"/>
    </source>
</evidence>
<evidence type="ECO:0000256" key="5">
    <source>
        <dbReference type="ARBA" id="ARBA00023002"/>
    </source>
</evidence>
<evidence type="ECO:0000256" key="7">
    <source>
        <dbReference type="ARBA" id="ARBA00049197"/>
    </source>
</evidence>
<dbReference type="EC" id="1.1.1.31" evidence="3"/>
<comment type="similarity">
    <text evidence="2">Belongs to the HIBADH-related family. 3-hydroxyisobutyrate dehydrogenase subfamily.</text>
</comment>
<feature type="domain" description="3-hydroxyisobutyrate dehydrogenase-like NAD-binding" evidence="10">
    <location>
        <begin position="183"/>
        <end position="309"/>
    </location>
</feature>
<dbReference type="Pfam" id="PF03446">
    <property type="entry name" value="NAD_binding_2"/>
    <property type="match status" value="1"/>
</dbReference>
<feature type="active site" evidence="8">
    <location>
        <position position="189"/>
    </location>
</feature>
<evidence type="ECO:0000256" key="2">
    <source>
        <dbReference type="ARBA" id="ARBA00006013"/>
    </source>
</evidence>
<gene>
    <name evidence="11" type="ORF">HHI36_000256</name>
</gene>
<evidence type="ECO:0000256" key="8">
    <source>
        <dbReference type="PIRSR" id="PIRSR000103-1"/>
    </source>
</evidence>
<dbReference type="AlphaFoldDB" id="A0ABD2P4S0"/>
<proteinExistence type="inferred from homology"/>
<dbReference type="InterPro" id="IPR036291">
    <property type="entry name" value="NAD(P)-bd_dom_sf"/>
</dbReference>
<dbReference type="InterPro" id="IPR006115">
    <property type="entry name" value="6PGDH_NADP-bd"/>
</dbReference>
<comment type="caution">
    <text evidence="11">The sequence shown here is derived from an EMBL/GenBank/DDBJ whole genome shotgun (WGS) entry which is preliminary data.</text>
</comment>
<reference evidence="11 12" key="1">
    <citation type="journal article" date="2021" name="BMC Biol.">
        <title>Horizontally acquired antibacterial genes associated with adaptive radiation of ladybird beetles.</title>
        <authorList>
            <person name="Li H.S."/>
            <person name="Tang X.F."/>
            <person name="Huang Y.H."/>
            <person name="Xu Z.Y."/>
            <person name="Chen M.L."/>
            <person name="Du X.Y."/>
            <person name="Qiu B.Y."/>
            <person name="Chen P.T."/>
            <person name="Zhang W."/>
            <person name="Slipinski A."/>
            <person name="Escalona H.E."/>
            <person name="Waterhouse R.M."/>
            <person name="Zwick A."/>
            <person name="Pang H."/>
        </authorList>
    </citation>
    <scope>NUCLEOTIDE SEQUENCE [LARGE SCALE GENOMIC DNA]</scope>
    <source>
        <strain evidence="11">SYSU2018</strain>
    </source>
</reference>
<keyword evidence="5" id="KW-0560">Oxidoreductase</keyword>
<comment type="catalytic activity">
    <reaction evidence="7">
        <text>3-hydroxy-2-methylpropanoate + NAD(+) = 2-methyl-3-oxopropanoate + NADH + H(+)</text>
        <dbReference type="Rhea" id="RHEA:17681"/>
        <dbReference type="ChEBI" id="CHEBI:11805"/>
        <dbReference type="ChEBI" id="CHEBI:15378"/>
        <dbReference type="ChEBI" id="CHEBI:57540"/>
        <dbReference type="ChEBI" id="CHEBI:57700"/>
        <dbReference type="ChEBI" id="CHEBI:57945"/>
        <dbReference type="EC" id="1.1.1.31"/>
    </reaction>
</comment>
<keyword evidence="12" id="KW-1185">Reference proteome</keyword>
<evidence type="ECO:0000259" key="10">
    <source>
        <dbReference type="Pfam" id="PF14833"/>
    </source>
</evidence>
<dbReference type="PANTHER" id="PTHR22981">
    <property type="entry name" value="3-HYDROXYISOBUTYRATE DEHYDROGENASE-RELATED"/>
    <property type="match status" value="1"/>
</dbReference>
<dbReference type="PANTHER" id="PTHR22981:SF7">
    <property type="entry name" value="3-HYDROXYISOBUTYRATE DEHYDROGENASE, MITOCHONDRIAL"/>
    <property type="match status" value="1"/>
</dbReference>
<evidence type="ECO:0000313" key="11">
    <source>
        <dbReference type="EMBL" id="KAL3285728.1"/>
    </source>
</evidence>
<evidence type="ECO:0000256" key="4">
    <source>
        <dbReference type="ARBA" id="ARBA00022456"/>
    </source>
</evidence>
<dbReference type="EMBL" id="JABFTP020000185">
    <property type="protein sequence ID" value="KAL3285728.1"/>
    <property type="molecule type" value="Genomic_DNA"/>
</dbReference>
<name>A0ABD2P4S0_9CUCU</name>
<dbReference type="Gene3D" id="3.40.50.720">
    <property type="entry name" value="NAD(P)-binding Rossmann-like Domain"/>
    <property type="match status" value="1"/>
</dbReference>
<evidence type="ECO:0000256" key="1">
    <source>
        <dbReference type="ARBA" id="ARBA00005109"/>
    </source>
</evidence>
<dbReference type="GO" id="GO:0008442">
    <property type="term" value="F:3-hydroxyisobutyrate dehydrogenase activity"/>
    <property type="evidence" value="ECO:0007669"/>
    <property type="project" value="UniProtKB-EC"/>
</dbReference>
<dbReference type="PIRSF" id="PIRSF000103">
    <property type="entry name" value="HIBADH"/>
    <property type="match status" value="1"/>
</dbReference>
<keyword evidence="6" id="KW-0520">NAD</keyword>
<dbReference type="InterPro" id="IPR015815">
    <property type="entry name" value="HIBADH-related"/>
</dbReference>
<keyword evidence="4" id="KW-0101">Branched-chain amino acid catabolism</keyword>
<feature type="domain" description="6-phosphogluconate dehydrogenase NADP-binding" evidence="9">
    <location>
        <begin position="24"/>
        <end position="180"/>
    </location>
</feature>
<sequence length="314" mass="33557">MFKSTLRLVQCSFKNELAARNSSTIGFIGIGNMGTHMAGHLVKKGEKVKVFDISQEAAKTVKGAQVCSSPEEVAQNSDIVFTMLPNGDIVKKTLLEDGVLKSLPKKSLLVDSSTIEPSVSQELFNISQENDVRFIDAPVSGGVTGAEAGTLAFMVGGNQEDVEYVKPILLHMGARVFHCGKAGAGQIAKLSNNLILGVCMMGVSEGMNLGIKAGLDPKVLHEIVNVSTGRCWSSETYSPVPNLLPNVPSSNDYKGGFNIRLMSKDLALAERTAVNSETSVPLAATAHQIYRALISNGYGDKDFSVIYKFLSGKK</sequence>
<dbReference type="FunFam" id="1.10.1040.10:FF:000006">
    <property type="entry name" value="3-hydroxyisobutyrate dehydrogenase"/>
    <property type="match status" value="1"/>
</dbReference>
<comment type="pathway">
    <text evidence="1">Amino-acid degradation; L-valine degradation.</text>
</comment>
<evidence type="ECO:0000256" key="6">
    <source>
        <dbReference type="ARBA" id="ARBA00023027"/>
    </source>
</evidence>
<dbReference type="GO" id="GO:0009083">
    <property type="term" value="P:branched-chain amino acid catabolic process"/>
    <property type="evidence" value="ECO:0007669"/>
    <property type="project" value="UniProtKB-KW"/>
</dbReference>
<evidence type="ECO:0000313" key="12">
    <source>
        <dbReference type="Proteomes" id="UP001516400"/>
    </source>
</evidence>
<dbReference type="InterPro" id="IPR029154">
    <property type="entry name" value="HIBADH-like_NADP-bd"/>
</dbReference>
<dbReference type="SUPFAM" id="SSF48179">
    <property type="entry name" value="6-phosphogluconate dehydrogenase C-terminal domain-like"/>
    <property type="match status" value="1"/>
</dbReference>
<organism evidence="11 12">
    <name type="scientific">Cryptolaemus montrouzieri</name>
    <dbReference type="NCBI Taxonomy" id="559131"/>
    <lineage>
        <taxon>Eukaryota</taxon>
        <taxon>Metazoa</taxon>
        <taxon>Ecdysozoa</taxon>
        <taxon>Arthropoda</taxon>
        <taxon>Hexapoda</taxon>
        <taxon>Insecta</taxon>
        <taxon>Pterygota</taxon>
        <taxon>Neoptera</taxon>
        <taxon>Endopterygota</taxon>
        <taxon>Coleoptera</taxon>
        <taxon>Polyphaga</taxon>
        <taxon>Cucujiformia</taxon>
        <taxon>Coccinelloidea</taxon>
        <taxon>Coccinellidae</taxon>
        <taxon>Scymninae</taxon>
        <taxon>Scymnini</taxon>
        <taxon>Cryptolaemus</taxon>
    </lineage>
</organism>
<dbReference type="Pfam" id="PF14833">
    <property type="entry name" value="NAD_binding_11"/>
    <property type="match status" value="1"/>
</dbReference>
<accession>A0ABD2P4S0</accession>
<protein>
    <recommendedName>
        <fullName evidence="3">3-hydroxyisobutyrate dehydrogenase</fullName>
        <ecNumber evidence="3">1.1.1.31</ecNumber>
    </recommendedName>
</protein>